<feature type="domain" description="Radical SAM core" evidence="7">
    <location>
        <begin position="13"/>
        <end position="266"/>
    </location>
</feature>
<accession>A0ABS2MRX1</accession>
<dbReference type="Pfam" id="PF16199">
    <property type="entry name" value="Radical_SAM_C"/>
    <property type="match status" value="1"/>
</dbReference>
<dbReference type="InterPro" id="IPR058240">
    <property type="entry name" value="rSAM_sf"/>
</dbReference>
<name>A0ABS2MRX1_9FIRM</name>
<evidence type="ECO:0000313" key="9">
    <source>
        <dbReference type="Proteomes" id="UP000767854"/>
    </source>
</evidence>
<dbReference type="PROSITE" id="PS51918">
    <property type="entry name" value="RADICAL_SAM"/>
    <property type="match status" value="1"/>
</dbReference>
<evidence type="ECO:0000256" key="6">
    <source>
        <dbReference type="ARBA" id="ARBA00023014"/>
    </source>
</evidence>
<sequence>MNYLKYSAYLKEKYGEKVYKIPINLPGTCPNRDGACGTGGCAFCGESGAGFEAQSSILPVREQLKRNIEVISPKYKANKFIAYFQNYTGTYMELSTFQKTVNEALIESVVGVSISTRPDYVGEPYLEVLDKIKEKGIDVEIELGLQSININTLNRINRGHGLAEFIEAVTRIKRHGFTICAHLIGNLPWDTEADFIEAGRIMSVLGIDSLKIHSLYILEGTEMGKWYKEGAFNIIDPETYIDRVIYFLRCIDPNIAIQRLFARGPEAETLFCNWGMSWRRLQNQLDAKMIAENYKQGDLYKIGGGN</sequence>
<proteinExistence type="predicted"/>
<keyword evidence="3" id="KW-0949">S-adenosyl-L-methionine</keyword>
<keyword evidence="5" id="KW-0408">Iron</keyword>
<dbReference type="CDD" id="cd01335">
    <property type="entry name" value="Radical_SAM"/>
    <property type="match status" value="1"/>
</dbReference>
<dbReference type="SFLD" id="SFLDG01082">
    <property type="entry name" value="B12-binding_domain_containing"/>
    <property type="match status" value="1"/>
</dbReference>
<evidence type="ECO:0000313" key="8">
    <source>
        <dbReference type="EMBL" id="MBM7562161.1"/>
    </source>
</evidence>
<dbReference type="RefSeq" id="WP_204664305.1">
    <property type="nucleotide sequence ID" value="NZ_JAFBDT010000013.1"/>
</dbReference>
<dbReference type="NCBIfam" id="TIGR01212">
    <property type="entry name" value="TIGR01212 family radical SAM protein"/>
    <property type="match status" value="1"/>
</dbReference>
<keyword evidence="2" id="KW-0004">4Fe-4S</keyword>
<dbReference type="InterPro" id="IPR032432">
    <property type="entry name" value="Radical_SAM_C"/>
</dbReference>
<evidence type="ECO:0000256" key="2">
    <source>
        <dbReference type="ARBA" id="ARBA00022485"/>
    </source>
</evidence>
<protein>
    <submittedName>
        <fullName evidence="8">Radical SAM protein (TIGR01212 family)</fullName>
    </submittedName>
</protein>
<dbReference type="InterPro" id="IPR005911">
    <property type="entry name" value="YhcC-like"/>
</dbReference>
<organism evidence="8 9">
    <name type="scientific">Fusibacter tunisiensis</name>
    <dbReference type="NCBI Taxonomy" id="1008308"/>
    <lineage>
        <taxon>Bacteria</taxon>
        <taxon>Bacillati</taxon>
        <taxon>Bacillota</taxon>
        <taxon>Clostridia</taxon>
        <taxon>Eubacteriales</taxon>
        <taxon>Eubacteriales Family XII. Incertae Sedis</taxon>
        <taxon>Fusibacter</taxon>
    </lineage>
</organism>
<evidence type="ECO:0000256" key="4">
    <source>
        <dbReference type="ARBA" id="ARBA00022723"/>
    </source>
</evidence>
<dbReference type="Gene3D" id="3.30.750.200">
    <property type="match status" value="1"/>
</dbReference>
<keyword evidence="9" id="KW-1185">Reference proteome</keyword>
<dbReference type="Pfam" id="PF04055">
    <property type="entry name" value="Radical_SAM"/>
    <property type="match status" value="1"/>
</dbReference>
<dbReference type="SFLD" id="SFLDG01086">
    <property type="entry name" value="elongater_protein-like"/>
    <property type="match status" value="1"/>
</dbReference>
<keyword evidence="4" id="KW-0479">Metal-binding</keyword>
<dbReference type="InterPro" id="IPR006638">
    <property type="entry name" value="Elp3/MiaA/NifB-like_rSAM"/>
</dbReference>
<evidence type="ECO:0000256" key="5">
    <source>
        <dbReference type="ARBA" id="ARBA00023004"/>
    </source>
</evidence>
<evidence type="ECO:0000259" key="7">
    <source>
        <dbReference type="PROSITE" id="PS51918"/>
    </source>
</evidence>
<dbReference type="PANTHER" id="PTHR11135:SF1">
    <property type="entry name" value="PROTEIN YHCC"/>
    <property type="match status" value="1"/>
</dbReference>
<comment type="cofactor">
    <cofactor evidence="1">
        <name>[4Fe-4S] cluster</name>
        <dbReference type="ChEBI" id="CHEBI:49883"/>
    </cofactor>
</comment>
<comment type="caution">
    <text evidence="8">The sequence shown here is derived from an EMBL/GenBank/DDBJ whole genome shotgun (WGS) entry which is preliminary data.</text>
</comment>
<reference evidence="8 9" key="1">
    <citation type="submission" date="2021-01" db="EMBL/GenBank/DDBJ databases">
        <title>Genomic Encyclopedia of Type Strains, Phase IV (KMG-IV): sequencing the most valuable type-strain genomes for metagenomic binning, comparative biology and taxonomic classification.</title>
        <authorList>
            <person name="Goeker M."/>
        </authorList>
    </citation>
    <scope>NUCLEOTIDE SEQUENCE [LARGE SCALE GENOMIC DNA]</scope>
    <source>
        <strain evidence="8 9">DSM 24436</strain>
    </source>
</reference>
<gene>
    <name evidence="8" type="ORF">JOC49_001704</name>
</gene>
<dbReference type="SMART" id="SM00729">
    <property type="entry name" value="Elp3"/>
    <property type="match status" value="1"/>
</dbReference>
<evidence type="ECO:0000256" key="1">
    <source>
        <dbReference type="ARBA" id="ARBA00001966"/>
    </source>
</evidence>
<evidence type="ECO:0000256" key="3">
    <source>
        <dbReference type="ARBA" id="ARBA00022691"/>
    </source>
</evidence>
<dbReference type="SFLD" id="SFLDG01091">
    <property type="entry name" value="uncharacterized_CHP01210-like"/>
    <property type="match status" value="1"/>
</dbReference>
<dbReference type="PANTHER" id="PTHR11135">
    <property type="entry name" value="HISTONE ACETYLTRANSFERASE-RELATED"/>
    <property type="match status" value="1"/>
</dbReference>
<dbReference type="InterPro" id="IPR007197">
    <property type="entry name" value="rSAM"/>
</dbReference>
<dbReference type="InterPro" id="IPR039661">
    <property type="entry name" value="ELP3"/>
</dbReference>
<dbReference type="EMBL" id="JAFBDT010000013">
    <property type="protein sequence ID" value="MBM7562161.1"/>
    <property type="molecule type" value="Genomic_DNA"/>
</dbReference>
<dbReference type="SUPFAM" id="SSF102114">
    <property type="entry name" value="Radical SAM enzymes"/>
    <property type="match status" value="1"/>
</dbReference>
<dbReference type="SFLD" id="SFLDS00029">
    <property type="entry name" value="Radical_SAM"/>
    <property type="match status" value="1"/>
</dbReference>
<dbReference type="Proteomes" id="UP000767854">
    <property type="component" value="Unassembled WGS sequence"/>
</dbReference>
<keyword evidence="6" id="KW-0411">Iron-sulfur</keyword>